<feature type="transmembrane region" description="Helical" evidence="13">
    <location>
        <begin position="82"/>
        <end position="99"/>
    </location>
</feature>
<evidence type="ECO:0000256" key="7">
    <source>
        <dbReference type="ARBA" id="ARBA00022989"/>
    </source>
</evidence>
<dbReference type="InterPro" id="IPR005352">
    <property type="entry name" value="Erg28"/>
</dbReference>
<dbReference type="InParanoid" id="A0A165K9C9"/>
<dbReference type="Proteomes" id="UP000077266">
    <property type="component" value="Unassembled WGS sequence"/>
</dbReference>
<dbReference type="Pfam" id="PF03694">
    <property type="entry name" value="Erg28"/>
    <property type="match status" value="1"/>
</dbReference>
<dbReference type="AlphaFoldDB" id="A0A165K9C9"/>
<dbReference type="GO" id="GO:0030674">
    <property type="term" value="F:protein-macromolecule adaptor activity"/>
    <property type="evidence" value="ECO:0007669"/>
    <property type="project" value="TreeGrafter"/>
</dbReference>
<evidence type="ECO:0000313" key="15">
    <source>
        <dbReference type="Proteomes" id="UP000077266"/>
    </source>
</evidence>
<keyword evidence="8" id="KW-0756">Sterol biosynthesis</keyword>
<comment type="similarity">
    <text evidence="2">Belongs to the ERG28 family.</text>
</comment>
<proteinExistence type="inferred from homology"/>
<keyword evidence="10 13" id="KW-0472">Membrane</keyword>
<keyword evidence="6" id="KW-0752">Steroid biosynthesis</keyword>
<gene>
    <name evidence="14" type="ORF">EXIGLDRAFT_671575</name>
</gene>
<dbReference type="OrthoDB" id="6485510at2759"/>
<protein>
    <submittedName>
        <fullName evidence="14">Erg28-like protein</fullName>
    </submittedName>
</protein>
<evidence type="ECO:0000256" key="4">
    <source>
        <dbReference type="ARBA" id="ARBA00022692"/>
    </source>
</evidence>
<dbReference type="PANTHER" id="PTHR15451:SF19">
    <property type="entry name" value="ERGOSTEROL BIOSYNTHETIC PROTEIN 28 HOMOLOG"/>
    <property type="match status" value="1"/>
</dbReference>
<dbReference type="GO" id="GO:0005789">
    <property type="term" value="C:endoplasmic reticulum membrane"/>
    <property type="evidence" value="ECO:0007669"/>
    <property type="project" value="UniProtKB-SubCell"/>
</dbReference>
<reference evidence="14 15" key="1">
    <citation type="journal article" date="2016" name="Mol. Biol. Evol.">
        <title>Comparative Genomics of Early-Diverging Mushroom-Forming Fungi Provides Insights into the Origins of Lignocellulose Decay Capabilities.</title>
        <authorList>
            <person name="Nagy L.G."/>
            <person name="Riley R."/>
            <person name="Tritt A."/>
            <person name="Adam C."/>
            <person name="Daum C."/>
            <person name="Floudas D."/>
            <person name="Sun H."/>
            <person name="Yadav J.S."/>
            <person name="Pangilinan J."/>
            <person name="Larsson K.H."/>
            <person name="Matsuura K."/>
            <person name="Barry K."/>
            <person name="Labutti K."/>
            <person name="Kuo R."/>
            <person name="Ohm R.A."/>
            <person name="Bhattacharya S.S."/>
            <person name="Shirouzu T."/>
            <person name="Yoshinaga Y."/>
            <person name="Martin F.M."/>
            <person name="Grigoriev I.V."/>
            <person name="Hibbett D.S."/>
        </authorList>
    </citation>
    <scope>NUCLEOTIDE SEQUENCE [LARGE SCALE GENOMIC DNA]</scope>
    <source>
        <strain evidence="14 15">HHB12029</strain>
    </source>
</reference>
<keyword evidence="5" id="KW-0256">Endoplasmic reticulum</keyword>
<evidence type="ECO:0000256" key="10">
    <source>
        <dbReference type="ARBA" id="ARBA00023136"/>
    </source>
</evidence>
<evidence type="ECO:0000313" key="14">
    <source>
        <dbReference type="EMBL" id="KZV95995.1"/>
    </source>
</evidence>
<evidence type="ECO:0000256" key="3">
    <source>
        <dbReference type="ARBA" id="ARBA00022516"/>
    </source>
</evidence>
<evidence type="ECO:0000256" key="5">
    <source>
        <dbReference type="ARBA" id="ARBA00022824"/>
    </source>
</evidence>
<keyword evidence="12" id="KW-0753">Steroid metabolism</keyword>
<feature type="transmembrane region" description="Helical" evidence="13">
    <location>
        <begin position="111"/>
        <end position="129"/>
    </location>
</feature>
<keyword evidence="11" id="KW-1207">Sterol metabolism</keyword>
<evidence type="ECO:0000256" key="1">
    <source>
        <dbReference type="ARBA" id="ARBA00004477"/>
    </source>
</evidence>
<name>A0A165K9C9_EXIGL</name>
<dbReference type="GO" id="GO:0016126">
    <property type="term" value="P:sterol biosynthetic process"/>
    <property type="evidence" value="ECO:0007669"/>
    <property type="project" value="UniProtKB-KW"/>
</dbReference>
<evidence type="ECO:0000256" key="2">
    <source>
        <dbReference type="ARBA" id="ARBA00005377"/>
    </source>
</evidence>
<keyword evidence="7 13" id="KW-1133">Transmembrane helix</keyword>
<sequence>MVFALLPTGALAKWILLTAFFSTTSTLQSLHFSAGVNLIRKIYTAAPAPETSGLAARLFGTWNALSTVVRVYAAYDMDNRTLYDLCLWTYVIALLHFAQETGFWGTTEFRKMLALEITPVITIVWMVMARAK</sequence>
<accession>A0A165K9C9</accession>
<evidence type="ECO:0000256" key="12">
    <source>
        <dbReference type="ARBA" id="ARBA00023221"/>
    </source>
</evidence>
<comment type="subcellular location">
    <subcellularLocation>
        <location evidence="1">Endoplasmic reticulum membrane</location>
        <topology evidence="1">Multi-pass membrane protein</topology>
    </subcellularLocation>
</comment>
<evidence type="ECO:0000256" key="6">
    <source>
        <dbReference type="ARBA" id="ARBA00022955"/>
    </source>
</evidence>
<evidence type="ECO:0000256" key="13">
    <source>
        <dbReference type="SAM" id="Phobius"/>
    </source>
</evidence>
<evidence type="ECO:0000256" key="8">
    <source>
        <dbReference type="ARBA" id="ARBA00023011"/>
    </source>
</evidence>
<keyword evidence="4 13" id="KW-0812">Transmembrane</keyword>
<keyword evidence="15" id="KW-1185">Reference proteome</keyword>
<keyword evidence="3" id="KW-0444">Lipid biosynthesis</keyword>
<keyword evidence="9" id="KW-0443">Lipid metabolism</keyword>
<evidence type="ECO:0000256" key="11">
    <source>
        <dbReference type="ARBA" id="ARBA00023166"/>
    </source>
</evidence>
<dbReference type="EMBL" id="KV425948">
    <property type="protein sequence ID" value="KZV95995.1"/>
    <property type="molecule type" value="Genomic_DNA"/>
</dbReference>
<organism evidence="14 15">
    <name type="scientific">Exidia glandulosa HHB12029</name>
    <dbReference type="NCBI Taxonomy" id="1314781"/>
    <lineage>
        <taxon>Eukaryota</taxon>
        <taxon>Fungi</taxon>
        <taxon>Dikarya</taxon>
        <taxon>Basidiomycota</taxon>
        <taxon>Agaricomycotina</taxon>
        <taxon>Agaricomycetes</taxon>
        <taxon>Auriculariales</taxon>
        <taxon>Exidiaceae</taxon>
        <taxon>Exidia</taxon>
    </lineage>
</organism>
<dbReference type="PANTHER" id="PTHR15451">
    <property type="entry name" value="ERGOSTEROL BIOSYNTHETIC PROTEIN 28-RELATED"/>
    <property type="match status" value="1"/>
</dbReference>
<dbReference type="STRING" id="1314781.A0A165K9C9"/>
<evidence type="ECO:0000256" key="9">
    <source>
        <dbReference type="ARBA" id="ARBA00023098"/>
    </source>
</evidence>